<protein>
    <submittedName>
        <fullName evidence="1">Uncharacterized protein</fullName>
    </submittedName>
</protein>
<evidence type="ECO:0000313" key="2">
    <source>
        <dbReference type="Proteomes" id="UP001642540"/>
    </source>
</evidence>
<organism evidence="1 2">
    <name type="scientific">Orchesella dallaii</name>
    <dbReference type="NCBI Taxonomy" id="48710"/>
    <lineage>
        <taxon>Eukaryota</taxon>
        <taxon>Metazoa</taxon>
        <taxon>Ecdysozoa</taxon>
        <taxon>Arthropoda</taxon>
        <taxon>Hexapoda</taxon>
        <taxon>Collembola</taxon>
        <taxon>Entomobryomorpha</taxon>
        <taxon>Entomobryoidea</taxon>
        <taxon>Orchesellidae</taxon>
        <taxon>Orchesellinae</taxon>
        <taxon>Orchesella</taxon>
    </lineage>
</organism>
<name>A0ABP1QGV8_9HEXA</name>
<sequence>MGLIKKKTAWYVILRALREKVSTFNSSTCSSTSMPDRLSQIASRIKEIQSWLGFSDEFAEGWIKISTAFAKSVVADKSINGNDIRTRFPTVFENFLRDDPDCNKIYETLTEAF</sequence>
<keyword evidence="2" id="KW-1185">Reference proteome</keyword>
<accession>A0ABP1QGV8</accession>
<dbReference type="Proteomes" id="UP001642540">
    <property type="component" value="Unassembled WGS sequence"/>
</dbReference>
<comment type="caution">
    <text evidence="1">The sequence shown here is derived from an EMBL/GenBank/DDBJ whole genome shotgun (WGS) entry which is preliminary data.</text>
</comment>
<proteinExistence type="predicted"/>
<gene>
    <name evidence="1" type="ORF">ODALV1_LOCUS10927</name>
</gene>
<reference evidence="1 2" key="1">
    <citation type="submission" date="2024-08" db="EMBL/GenBank/DDBJ databases">
        <authorList>
            <person name="Cucini C."/>
            <person name="Frati F."/>
        </authorList>
    </citation>
    <scope>NUCLEOTIDE SEQUENCE [LARGE SCALE GENOMIC DNA]</scope>
</reference>
<dbReference type="EMBL" id="CAXLJM020000033">
    <property type="protein sequence ID" value="CAL8101708.1"/>
    <property type="molecule type" value="Genomic_DNA"/>
</dbReference>
<evidence type="ECO:0000313" key="1">
    <source>
        <dbReference type="EMBL" id="CAL8101708.1"/>
    </source>
</evidence>